<evidence type="ECO:0000313" key="3">
    <source>
        <dbReference type="EMBL" id="GEU93616.1"/>
    </source>
</evidence>
<sequence>MDDSLVRAATTASSLEAEQDSGNINKTQFKATPNESSSQRTDSGGGPRFQDTMGIPLLRLEQTKATQANKIDSLKRRVKKIKKKQRSRTHKLKTLYKVGLTARVESSDDNEDLGEDASEQGRISDIDADEGITLVSTHDDAKVFDVDQDLDATLAQALAKLKHAKPKAKAKGIVFHEPKESTTAAIPKPKSPDKGKAKMIKDPVKLKKKDQIMLEEEVSLKTELVEESSKKAKAEAMNESSKRAGTQLEQESSKKQKIDDDKETTELKQLVKIILDEEGIAIDAIPLSVKPLSIVDWKIQKRGKEKLL</sequence>
<dbReference type="AlphaFoldDB" id="A0A6L2P5J6"/>
<evidence type="ECO:0000256" key="2">
    <source>
        <dbReference type="SAM" id="MobiDB-lite"/>
    </source>
</evidence>
<organism evidence="3">
    <name type="scientific">Tanacetum cinerariifolium</name>
    <name type="common">Dalmatian daisy</name>
    <name type="synonym">Chrysanthemum cinerariifolium</name>
    <dbReference type="NCBI Taxonomy" id="118510"/>
    <lineage>
        <taxon>Eukaryota</taxon>
        <taxon>Viridiplantae</taxon>
        <taxon>Streptophyta</taxon>
        <taxon>Embryophyta</taxon>
        <taxon>Tracheophyta</taxon>
        <taxon>Spermatophyta</taxon>
        <taxon>Magnoliopsida</taxon>
        <taxon>eudicotyledons</taxon>
        <taxon>Gunneridae</taxon>
        <taxon>Pentapetalae</taxon>
        <taxon>asterids</taxon>
        <taxon>campanulids</taxon>
        <taxon>Asterales</taxon>
        <taxon>Asteraceae</taxon>
        <taxon>Asteroideae</taxon>
        <taxon>Anthemideae</taxon>
        <taxon>Anthemidinae</taxon>
        <taxon>Tanacetum</taxon>
    </lineage>
</organism>
<evidence type="ECO:0000256" key="1">
    <source>
        <dbReference type="SAM" id="Coils"/>
    </source>
</evidence>
<comment type="caution">
    <text evidence="3">The sequence shown here is derived from an EMBL/GenBank/DDBJ whole genome shotgun (WGS) entry which is preliminary data.</text>
</comment>
<feature type="region of interest" description="Disordered" evidence="2">
    <location>
        <begin position="225"/>
        <end position="262"/>
    </location>
</feature>
<feature type="region of interest" description="Disordered" evidence="2">
    <location>
        <begin position="1"/>
        <end position="52"/>
    </location>
</feature>
<dbReference type="EMBL" id="BKCJ010010893">
    <property type="protein sequence ID" value="GEU93616.1"/>
    <property type="molecule type" value="Genomic_DNA"/>
</dbReference>
<keyword evidence="1" id="KW-0175">Coiled coil</keyword>
<proteinExistence type="predicted"/>
<feature type="compositionally biased region" description="Basic and acidic residues" evidence="2">
    <location>
        <begin position="225"/>
        <end position="242"/>
    </location>
</feature>
<feature type="coiled-coil region" evidence="1">
    <location>
        <begin position="57"/>
        <end position="84"/>
    </location>
</feature>
<feature type="compositionally biased region" description="Basic and acidic residues" evidence="2">
    <location>
        <begin position="251"/>
        <end position="262"/>
    </location>
</feature>
<protein>
    <submittedName>
        <fullName evidence="3">Uncharacterized protein</fullName>
    </submittedName>
</protein>
<accession>A0A6L2P5J6</accession>
<feature type="compositionally biased region" description="Polar residues" evidence="2">
    <location>
        <begin position="10"/>
        <end position="42"/>
    </location>
</feature>
<gene>
    <name evidence="3" type="ORF">Tci_065594</name>
</gene>
<name>A0A6L2P5J6_TANCI</name>
<reference evidence="3" key="1">
    <citation type="journal article" date="2019" name="Sci. Rep.">
        <title>Draft genome of Tanacetum cinerariifolium, the natural source of mosquito coil.</title>
        <authorList>
            <person name="Yamashiro T."/>
            <person name="Shiraishi A."/>
            <person name="Satake H."/>
            <person name="Nakayama K."/>
        </authorList>
    </citation>
    <scope>NUCLEOTIDE SEQUENCE</scope>
</reference>